<dbReference type="EMBL" id="GBXM01071045">
    <property type="protein sequence ID" value="JAH37532.1"/>
    <property type="molecule type" value="Transcribed_RNA"/>
</dbReference>
<name>A0A0E9S8I3_ANGAN</name>
<reference evidence="1" key="1">
    <citation type="submission" date="2014-11" db="EMBL/GenBank/DDBJ databases">
        <authorList>
            <person name="Amaro Gonzalez C."/>
        </authorList>
    </citation>
    <scope>NUCLEOTIDE SEQUENCE</scope>
</reference>
<accession>A0A0E9S8I3</accession>
<evidence type="ECO:0000313" key="1">
    <source>
        <dbReference type="EMBL" id="JAH37532.1"/>
    </source>
</evidence>
<sequence length="28" mass="3483">MHSRLWATRHSQMCKVLQFLFLYFPSVR</sequence>
<organism evidence="1">
    <name type="scientific">Anguilla anguilla</name>
    <name type="common">European freshwater eel</name>
    <name type="synonym">Muraena anguilla</name>
    <dbReference type="NCBI Taxonomy" id="7936"/>
    <lineage>
        <taxon>Eukaryota</taxon>
        <taxon>Metazoa</taxon>
        <taxon>Chordata</taxon>
        <taxon>Craniata</taxon>
        <taxon>Vertebrata</taxon>
        <taxon>Euteleostomi</taxon>
        <taxon>Actinopterygii</taxon>
        <taxon>Neopterygii</taxon>
        <taxon>Teleostei</taxon>
        <taxon>Anguilliformes</taxon>
        <taxon>Anguillidae</taxon>
        <taxon>Anguilla</taxon>
    </lineage>
</organism>
<protein>
    <submittedName>
        <fullName evidence="1">Uncharacterized protein</fullName>
    </submittedName>
</protein>
<reference evidence="1" key="2">
    <citation type="journal article" date="2015" name="Fish Shellfish Immunol.">
        <title>Early steps in the European eel (Anguilla anguilla)-Vibrio vulnificus interaction in the gills: Role of the RtxA13 toxin.</title>
        <authorList>
            <person name="Callol A."/>
            <person name="Pajuelo D."/>
            <person name="Ebbesson L."/>
            <person name="Teles M."/>
            <person name="MacKenzie S."/>
            <person name="Amaro C."/>
        </authorList>
    </citation>
    <scope>NUCLEOTIDE SEQUENCE</scope>
</reference>
<dbReference type="AlphaFoldDB" id="A0A0E9S8I3"/>
<proteinExistence type="predicted"/>